<proteinExistence type="predicted"/>
<reference evidence="2" key="1">
    <citation type="submission" date="2016-11" db="UniProtKB">
        <authorList>
            <consortium name="WormBaseParasite"/>
        </authorList>
    </citation>
    <scope>IDENTIFICATION</scope>
</reference>
<evidence type="ECO:0000313" key="1">
    <source>
        <dbReference type="Proteomes" id="UP000095283"/>
    </source>
</evidence>
<dbReference type="AlphaFoldDB" id="A0A1I7WGG8"/>
<organism evidence="1 2">
    <name type="scientific">Heterorhabditis bacteriophora</name>
    <name type="common">Entomopathogenic nematode worm</name>
    <dbReference type="NCBI Taxonomy" id="37862"/>
    <lineage>
        <taxon>Eukaryota</taxon>
        <taxon>Metazoa</taxon>
        <taxon>Ecdysozoa</taxon>
        <taxon>Nematoda</taxon>
        <taxon>Chromadorea</taxon>
        <taxon>Rhabditida</taxon>
        <taxon>Rhabditina</taxon>
        <taxon>Rhabditomorpha</taxon>
        <taxon>Strongyloidea</taxon>
        <taxon>Heterorhabditidae</taxon>
        <taxon>Heterorhabditis</taxon>
    </lineage>
</organism>
<protein>
    <submittedName>
        <fullName evidence="2">Uncharacterized protein</fullName>
    </submittedName>
</protein>
<accession>A0A1I7WGG8</accession>
<keyword evidence="1" id="KW-1185">Reference proteome</keyword>
<dbReference type="Proteomes" id="UP000095283">
    <property type="component" value="Unplaced"/>
</dbReference>
<name>A0A1I7WGG8_HETBA</name>
<dbReference type="WBParaSite" id="Hba_04053">
    <property type="protein sequence ID" value="Hba_04053"/>
    <property type="gene ID" value="Hba_04053"/>
</dbReference>
<sequence length="25" mass="2980">MMNILRCWSAARDSGEWHSSCRRIN</sequence>
<evidence type="ECO:0000313" key="2">
    <source>
        <dbReference type="WBParaSite" id="Hba_04053"/>
    </source>
</evidence>